<protein>
    <submittedName>
        <fullName evidence="1">Uncharacterized protein</fullName>
    </submittedName>
</protein>
<accession>A0A9E9C979</accession>
<dbReference type="EMBL" id="CP113797">
    <property type="protein sequence ID" value="WAL62314.1"/>
    <property type="molecule type" value="Genomic_DNA"/>
</dbReference>
<sequence>MARYTNLFTVSASTQDLRRSVVRVFQACNLNLVYEAADYLVAKEKPGHVTYSQLATVEVLINSLPNEESSAHVNLVVKNEELPLKTNNHCHRVFTLVNQTIVDTQNWQSVQLT</sequence>
<evidence type="ECO:0000313" key="1">
    <source>
        <dbReference type="EMBL" id="WAL62314.1"/>
    </source>
</evidence>
<reference evidence="1" key="1">
    <citation type="submission" date="2022-12" db="EMBL/GenBank/DDBJ databases">
        <title>Polyphasic identification of a Novel Hot-Spring Cyanobacterium Ocullathermofonsia sinensis gen nov. sp. nov. and Genomic Insights on its Adaptations to the Thermal Habitat.</title>
        <authorList>
            <person name="Daroch M."/>
            <person name="Tang J."/>
            <person name="Jiang Y."/>
        </authorList>
    </citation>
    <scope>NUCLEOTIDE SEQUENCE</scope>
    <source>
        <strain evidence="1">PKUAC-SCTA174</strain>
    </source>
</reference>
<dbReference type="Proteomes" id="UP001163152">
    <property type="component" value="Chromosome"/>
</dbReference>
<organism evidence="1 2">
    <name type="scientific">Thermocoleostomius sinensis A174</name>
    <dbReference type="NCBI Taxonomy" id="2016057"/>
    <lineage>
        <taxon>Bacteria</taxon>
        <taxon>Bacillati</taxon>
        <taxon>Cyanobacteriota</taxon>
        <taxon>Cyanophyceae</taxon>
        <taxon>Oculatellales</taxon>
        <taxon>Oculatellaceae</taxon>
        <taxon>Thermocoleostomius</taxon>
    </lineage>
</organism>
<proteinExistence type="predicted"/>
<gene>
    <name evidence="1" type="ORF">OXH18_10085</name>
</gene>
<name>A0A9E9C979_9CYAN</name>
<dbReference type="AlphaFoldDB" id="A0A9E9C979"/>
<keyword evidence="2" id="KW-1185">Reference proteome</keyword>
<evidence type="ECO:0000313" key="2">
    <source>
        <dbReference type="Proteomes" id="UP001163152"/>
    </source>
</evidence>
<dbReference type="KEGG" id="tsin:OXH18_10085"/>
<dbReference type="RefSeq" id="WP_268612586.1">
    <property type="nucleotide sequence ID" value="NZ_CP113797.1"/>
</dbReference>